<keyword evidence="3" id="KW-1185">Reference proteome</keyword>
<dbReference type="EMBL" id="FNAD01000007">
    <property type="protein sequence ID" value="SDD80135.1"/>
    <property type="molecule type" value="Genomic_DNA"/>
</dbReference>
<accession>A0A1G6XRS0</accession>
<evidence type="ECO:0008006" key="4">
    <source>
        <dbReference type="Google" id="ProtNLM"/>
    </source>
</evidence>
<feature type="transmembrane region" description="Helical" evidence="1">
    <location>
        <begin position="76"/>
        <end position="97"/>
    </location>
</feature>
<sequence>MKPGDSEHRHRDAVAAEAAVSQHFPGLHPRDTDRHWHLGGLVYANRDDPAVLVHQRVGGSQWTVNLGHPIGRITGALLAALLLAALAAAVLDGIGILDLPDTQRL</sequence>
<keyword evidence="1" id="KW-0812">Transmembrane</keyword>
<name>A0A1G6XRS0_9ACTN</name>
<evidence type="ECO:0000313" key="3">
    <source>
        <dbReference type="Proteomes" id="UP000198949"/>
    </source>
</evidence>
<evidence type="ECO:0000313" key="2">
    <source>
        <dbReference type="EMBL" id="SDD80135.1"/>
    </source>
</evidence>
<proteinExistence type="predicted"/>
<dbReference type="AlphaFoldDB" id="A0A1G6XRS0"/>
<gene>
    <name evidence="2" type="ORF">SAMN05216270_107281</name>
</gene>
<reference evidence="3" key="1">
    <citation type="submission" date="2016-10" db="EMBL/GenBank/DDBJ databases">
        <authorList>
            <person name="Varghese N."/>
            <person name="Submissions S."/>
        </authorList>
    </citation>
    <scope>NUCLEOTIDE SEQUENCE [LARGE SCALE GENOMIC DNA]</scope>
    <source>
        <strain evidence="3">CGMCC 4.3516</strain>
    </source>
</reference>
<organism evidence="2 3">
    <name type="scientific">Glycomyces harbinensis</name>
    <dbReference type="NCBI Taxonomy" id="58114"/>
    <lineage>
        <taxon>Bacteria</taxon>
        <taxon>Bacillati</taxon>
        <taxon>Actinomycetota</taxon>
        <taxon>Actinomycetes</taxon>
        <taxon>Glycomycetales</taxon>
        <taxon>Glycomycetaceae</taxon>
        <taxon>Glycomyces</taxon>
    </lineage>
</organism>
<dbReference type="Proteomes" id="UP000198949">
    <property type="component" value="Unassembled WGS sequence"/>
</dbReference>
<protein>
    <recommendedName>
        <fullName evidence="4">DUF5808 domain-containing protein</fullName>
    </recommendedName>
</protein>
<evidence type="ECO:0000256" key="1">
    <source>
        <dbReference type="SAM" id="Phobius"/>
    </source>
</evidence>
<keyword evidence="1" id="KW-0472">Membrane</keyword>
<keyword evidence="1" id="KW-1133">Transmembrane helix</keyword>